<keyword evidence="2" id="KW-0067">ATP-binding</keyword>
<evidence type="ECO:0000313" key="5">
    <source>
        <dbReference type="EMBL" id="GAB17694.1"/>
    </source>
</evidence>
<dbReference type="STRING" id="1077974.GOEFS_036_01330"/>
<protein>
    <submittedName>
        <fullName evidence="5">Putative ATP-dependent helicase</fullName>
    </submittedName>
</protein>
<dbReference type="GO" id="GO:0006289">
    <property type="term" value="P:nucleotide-excision repair"/>
    <property type="evidence" value="ECO:0007669"/>
    <property type="project" value="TreeGrafter"/>
</dbReference>
<organism evidence="5 6">
    <name type="scientific">Gordonia effusa NBRC 100432</name>
    <dbReference type="NCBI Taxonomy" id="1077974"/>
    <lineage>
        <taxon>Bacteria</taxon>
        <taxon>Bacillati</taxon>
        <taxon>Actinomycetota</taxon>
        <taxon>Actinomycetes</taxon>
        <taxon>Mycobacteriales</taxon>
        <taxon>Gordoniaceae</taxon>
        <taxon>Gordonia</taxon>
    </lineage>
</organism>
<comment type="caution">
    <text evidence="5">The sequence shown here is derived from an EMBL/GenBank/DDBJ whole genome shotgun (WGS) entry which is preliminary data.</text>
</comment>
<evidence type="ECO:0000256" key="2">
    <source>
        <dbReference type="ARBA" id="ARBA00022840"/>
    </source>
</evidence>
<evidence type="ECO:0000313" key="6">
    <source>
        <dbReference type="Proteomes" id="UP000035034"/>
    </source>
</evidence>
<dbReference type="CDD" id="cd17923">
    <property type="entry name" value="DEXHc_Hrq1-like"/>
    <property type="match status" value="1"/>
</dbReference>
<keyword evidence="5" id="KW-0378">Hydrolase</keyword>
<proteinExistence type="predicted"/>
<dbReference type="InterPro" id="IPR055227">
    <property type="entry name" value="HRQ1_WHD"/>
</dbReference>
<dbReference type="Gene3D" id="3.40.50.300">
    <property type="entry name" value="P-loop containing nucleotide triphosphate hydrolases"/>
    <property type="match status" value="2"/>
</dbReference>
<dbReference type="Pfam" id="PF09369">
    <property type="entry name" value="MZB"/>
    <property type="match status" value="1"/>
</dbReference>
<evidence type="ECO:0000259" key="4">
    <source>
        <dbReference type="PROSITE" id="PS51194"/>
    </source>
</evidence>
<dbReference type="SUPFAM" id="SSF52540">
    <property type="entry name" value="P-loop containing nucleoside triphosphate hydrolases"/>
    <property type="match status" value="1"/>
</dbReference>
<dbReference type="InterPro" id="IPR022307">
    <property type="entry name" value="Helicase_put_actinobac"/>
</dbReference>
<dbReference type="InterPro" id="IPR027417">
    <property type="entry name" value="P-loop_NTPase"/>
</dbReference>
<dbReference type="GO" id="GO:0005524">
    <property type="term" value="F:ATP binding"/>
    <property type="evidence" value="ECO:0007669"/>
    <property type="project" value="UniProtKB-KW"/>
</dbReference>
<evidence type="ECO:0000259" key="3">
    <source>
        <dbReference type="PROSITE" id="PS51192"/>
    </source>
</evidence>
<dbReference type="NCBIfam" id="TIGR03817">
    <property type="entry name" value="DECH_helic"/>
    <property type="match status" value="1"/>
</dbReference>
<dbReference type="SMART" id="SM00487">
    <property type="entry name" value="DEXDc"/>
    <property type="match status" value="1"/>
</dbReference>
<gene>
    <name evidence="5" type="ORF">GOEFS_036_01330</name>
</gene>
<evidence type="ECO:0000256" key="1">
    <source>
        <dbReference type="ARBA" id="ARBA00022741"/>
    </source>
</evidence>
<dbReference type="InterPro" id="IPR001650">
    <property type="entry name" value="Helicase_C-like"/>
</dbReference>
<keyword evidence="1" id="KW-0547">Nucleotide-binding</keyword>
<sequence length="776" mass="83117">MNGQANMRKVDFGSELLSRTLAGVEAGNSPLRHSVVIPSRSASYLPWPTWVDQAIVNAFAAQGITQLWEHQARAAQLAHSGTHVALATGTASGKSLAYQVPILSEFLTNPNACALYLAPTKALGADQLRSLATLLAGRAEFSHLQPCAYDGDTDPDIRQWARAHSRWIFTNPDMCHIGILSAHGKWQHFFRNLRFIVVDESHHYRGVFGSHTALVLRRILRIARALGAAPVVIAASATNADPAGSLTRLIGAPAEAVTDDTSPHGARTVALWEPDFVPEASGENDAPVRRSAGADAARLLADFVIEGARTLCFVRSRRGVEITARSARDLLAQSAPDLTERIGSYRAGYLADDRRRLERAIADGELLGVTTTNALELGVDISGLDAVIVAGYPGTVASFWQQAGRAGRRGEASTVVLVARDDPLDTYLVHHPEALLDKPVEATVIDPSNPYVLDAQLLCAACELPLKDQDIELFDAQAAVERLSAAGLLKKRPAGWYVAAGLDPHSDIDIRGGIGGQVLIVDSTTSRLLGTIDTGRAMSSIHAGAVHIHQGASYVVDELDLDEGLALLHPEEPDWTTSAREITEITITNTVESQRFFDLTLALVEVDVTHQVVGYLRKLLTGEVIDSVPLDMPEQTLRTRAVMYTLTPDALEAIGVSAGRFPGALHAAEHAAIGMLGLVATCDRWDIGGLSTNLHPDTGLPTVFVYDGYPGGAGFADRGYEAFAQWMTATREAIAACRCERGCPSCVQSPKCGNGNEPLDKRGALSVLTLLSRLVA</sequence>
<dbReference type="InterPro" id="IPR018973">
    <property type="entry name" value="MZB"/>
</dbReference>
<dbReference type="EMBL" id="BAEH01000036">
    <property type="protein sequence ID" value="GAB17694.1"/>
    <property type="molecule type" value="Genomic_DNA"/>
</dbReference>
<dbReference type="Pfam" id="PF22982">
    <property type="entry name" value="WHD_HRQ1"/>
    <property type="match status" value="1"/>
</dbReference>
<feature type="domain" description="Helicase C-terminal" evidence="4">
    <location>
        <begin position="299"/>
        <end position="451"/>
    </location>
</feature>
<dbReference type="GO" id="GO:0043138">
    <property type="term" value="F:3'-5' DNA helicase activity"/>
    <property type="evidence" value="ECO:0007669"/>
    <property type="project" value="TreeGrafter"/>
</dbReference>
<dbReference type="PROSITE" id="PS51192">
    <property type="entry name" value="HELICASE_ATP_BIND_1"/>
    <property type="match status" value="1"/>
</dbReference>
<dbReference type="FunFam" id="3.40.50.300:FF:001137">
    <property type="entry name" value="DEAD/DEAH box helicase"/>
    <property type="match status" value="1"/>
</dbReference>
<reference evidence="5 6" key="1">
    <citation type="submission" date="2011-12" db="EMBL/GenBank/DDBJ databases">
        <title>Whole genome shotgun sequence of Gordonia effusa NBRC 100432.</title>
        <authorList>
            <person name="Yoshida I."/>
            <person name="Takarada H."/>
            <person name="Hosoyama A."/>
            <person name="Tsuchikane K."/>
            <person name="Katsumata H."/>
            <person name="Yamazaki S."/>
            <person name="Fujita N."/>
        </authorList>
    </citation>
    <scope>NUCLEOTIDE SEQUENCE [LARGE SCALE GENOMIC DNA]</scope>
    <source>
        <strain evidence="5 6">NBRC 100432</strain>
    </source>
</reference>
<dbReference type="Pfam" id="PF00271">
    <property type="entry name" value="Helicase_C"/>
    <property type="match status" value="1"/>
</dbReference>
<dbReference type="GO" id="GO:0036297">
    <property type="term" value="P:interstrand cross-link repair"/>
    <property type="evidence" value="ECO:0007669"/>
    <property type="project" value="TreeGrafter"/>
</dbReference>
<dbReference type="InterPro" id="IPR014001">
    <property type="entry name" value="Helicase_ATP-bd"/>
</dbReference>
<dbReference type="PANTHER" id="PTHR47957:SF3">
    <property type="entry name" value="ATP-DEPENDENT HELICASE HRQ1"/>
    <property type="match status" value="1"/>
</dbReference>
<dbReference type="AlphaFoldDB" id="H0QXZ3"/>
<dbReference type="eggNOG" id="COG1205">
    <property type="taxonomic scope" value="Bacteria"/>
</dbReference>
<keyword evidence="6" id="KW-1185">Reference proteome</keyword>
<dbReference type="Pfam" id="PF00270">
    <property type="entry name" value="DEAD"/>
    <property type="match status" value="1"/>
</dbReference>
<dbReference type="Proteomes" id="UP000035034">
    <property type="component" value="Unassembled WGS sequence"/>
</dbReference>
<dbReference type="PANTHER" id="PTHR47957">
    <property type="entry name" value="ATP-DEPENDENT HELICASE HRQ1"/>
    <property type="match status" value="1"/>
</dbReference>
<feature type="domain" description="Helicase ATP-binding" evidence="3">
    <location>
        <begin position="75"/>
        <end position="238"/>
    </location>
</feature>
<accession>H0QXZ3</accession>
<dbReference type="GO" id="GO:0003676">
    <property type="term" value="F:nucleic acid binding"/>
    <property type="evidence" value="ECO:0007669"/>
    <property type="project" value="InterPro"/>
</dbReference>
<name>H0QXZ3_9ACTN</name>
<keyword evidence="5" id="KW-0347">Helicase</keyword>
<dbReference type="PROSITE" id="PS51194">
    <property type="entry name" value="HELICASE_CTER"/>
    <property type="match status" value="1"/>
</dbReference>
<dbReference type="InterPro" id="IPR011545">
    <property type="entry name" value="DEAD/DEAH_box_helicase_dom"/>
</dbReference>
<dbReference type="CDD" id="cd18797">
    <property type="entry name" value="SF2_C_Hrq"/>
    <property type="match status" value="1"/>
</dbReference>
<dbReference type="SMART" id="SM00490">
    <property type="entry name" value="HELICc"/>
    <property type="match status" value="1"/>
</dbReference>